<feature type="compositionally biased region" description="Basic and acidic residues" evidence="2">
    <location>
        <begin position="357"/>
        <end position="373"/>
    </location>
</feature>
<sequence length="477" mass="55723">MIFQGYALALLSFVSFVRANAEGETRTIDANIGIPRNDGLAHSSKFFSTVHIEENSTNDGSTSEVTSHVNRKEEVETITSTERNESPCNHQFERLVNELSLANAKIAQLEEIKAEQDNELAHYKGVLQTTKAELADTISDLNDSFQANKYLEGKLERIKTDHVKELNETFHELESIAKESERHKRQLKTTEDRCHETRRLLSDRENELSEMRYIAGSQYVNFTLIGHDLVEFFHDILSMATRRVDRKLRRHSNRANPKIHHAKRKSKNRYHNTKQYMQSKATSVQRHFDRRWSQSKHVRPLFEQTWGKVARYTSNVYHPYEPIVNDIRESLHLSSLSAVEEVSKGVLGYLDDHVKRKEERETRRREREKERAERHRNKNRSHNRDRRRDINGKPAGEVKVEPTFLHKKLRKIFQFTLDNSDRLVKQCTSMLPLTLTLFLGNSCIIGGFLYFVVGVPYELILMFAIARLVRRIKRNSN</sequence>
<comment type="caution">
    <text evidence="5">The sequence shown here is derived from an EMBL/GenBank/DDBJ whole genome shotgun (WGS) entry which is preliminary data.</text>
</comment>
<accession>A0ABD3PWT7</accession>
<proteinExistence type="predicted"/>
<feature type="coiled-coil region" evidence="1">
    <location>
        <begin position="163"/>
        <end position="193"/>
    </location>
</feature>
<evidence type="ECO:0000313" key="5">
    <source>
        <dbReference type="EMBL" id="KAL3792492.1"/>
    </source>
</evidence>
<keyword evidence="3" id="KW-1133">Transmembrane helix</keyword>
<feature type="chain" id="PRO_5044833047" evidence="4">
    <location>
        <begin position="20"/>
        <end position="477"/>
    </location>
</feature>
<evidence type="ECO:0000256" key="1">
    <source>
        <dbReference type="SAM" id="Coils"/>
    </source>
</evidence>
<organism evidence="5 6">
    <name type="scientific">Cyclotella cryptica</name>
    <dbReference type="NCBI Taxonomy" id="29204"/>
    <lineage>
        <taxon>Eukaryota</taxon>
        <taxon>Sar</taxon>
        <taxon>Stramenopiles</taxon>
        <taxon>Ochrophyta</taxon>
        <taxon>Bacillariophyta</taxon>
        <taxon>Coscinodiscophyceae</taxon>
        <taxon>Thalassiosirophycidae</taxon>
        <taxon>Stephanodiscales</taxon>
        <taxon>Stephanodiscaceae</taxon>
        <taxon>Cyclotella</taxon>
    </lineage>
</organism>
<dbReference type="AlphaFoldDB" id="A0ABD3PWT7"/>
<reference evidence="5 6" key="1">
    <citation type="journal article" date="2020" name="G3 (Bethesda)">
        <title>Improved Reference Genome for Cyclotella cryptica CCMP332, a Model for Cell Wall Morphogenesis, Salinity Adaptation, and Lipid Production in Diatoms (Bacillariophyta).</title>
        <authorList>
            <person name="Roberts W.R."/>
            <person name="Downey K.M."/>
            <person name="Ruck E.C."/>
            <person name="Traller J.C."/>
            <person name="Alverson A.J."/>
        </authorList>
    </citation>
    <scope>NUCLEOTIDE SEQUENCE [LARGE SCALE GENOMIC DNA]</scope>
    <source>
        <strain evidence="5 6">CCMP332</strain>
    </source>
</reference>
<feature type="compositionally biased region" description="Basic residues" evidence="2">
    <location>
        <begin position="374"/>
        <end position="385"/>
    </location>
</feature>
<feature type="signal peptide" evidence="4">
    <location>
        <begin position="1"/>
        <end position="19"/>
    </location>
</feature>
<dbReference type="Proteomes" id="UP001516023">
    <property type="component" value="Unassembled WGS sequence"/>
</dbReference>
<keyword evidence="4" id="KW-0732">Signal</keyword>
<keyword evidence="1" id="KW-0175">Coiled coil</keyword>
<keyword evidence="6" id="KW-1185">Reference proteome</keyword>
<evidence type="ECO:0000256" key="3">
    <source>
        <dbReference type="SAM" id="Phobius"/>
    </source>
</evidence>
<gene>
    <name evidence="5" type="ORF">HJC23_008414</name>
</gene>
<evidence type="ECO:0000256" key="2">
    <source>
        <dbReference type="SAM" id="MobiDB-lite"/>
    </source>
</evidence>
<feature type="coiled-coil region" evidence="1">
    <location>
        <begin position="92"/>
        <end position="126"/>
    </location>
</feature>
<feature type="region of interest" description="Disordered" evidence="2">
    <location>
        <begin position="357"/>
        <end position="394"/>
    </location>
</feature>
<dbReference type="EMBL" id="JABMIG020000101">
    <property type="protein sequence ID" value="KAL3792492.1"/>
    <property type="molecule type" value="Genomic_DNA"/>
</dbReference>
<keyword evidence="3" id="KW-0812">Transmembrane</keyword>
<keyword evidence="3" id="KW-0472">Membrane</keyword>
<name>A0ABD3PWT7_9STRA</name>
<evidence type="ECO:0000313" key="6">
    <source>
        <dbReference type="Proteomes" id="UP001516023"/>
    </source>
</evidence>
<feature type="transmembrane region" description="Helical" evidence="3">
    <location>
        <begin position="448"/>
        <end position="469"/>
    </location>
</feature>
<protein>
    <submittedName>
        <fullName evidence="5">Uncharacterized protein</fullName>
    </submittedName>
</protein>
<evidence type="ECO:0000256" key="4">
    <source>
        <dbReference type="SAM" id="SignalP"/>
    </source>
</evidence>